<feature type="transmembrane region" description="Helical" evidence="1">
    <location>
        <begin position="58"/>
        <end position="78"/>
    </location>
</feature>
<organism evidence="3 4">
    <name type="scientific">Cellulophaga algicola (strain DSM 14237 / IC166 / ACAM 630)</name>
    <dbReference type="NCBI Taxonomy" id="688270"/>
    <lineage>
        <taxon>Bacteria</taxon>
        <taxon>Pseudomonadati</taxon>
        <taxon>Bacteroidota</taxon>
        <taxon>Flavobacteriia</taxon>
        <taxon>Flavobacteriales</taxon>
        <taxon>Flavobacteriaceae</taxon>
        <taxon>Cellulophaga</taxon>
    </lineage>
</organism>
<evidence type="ECO:0000313" key="4">
    <source>
        <dbReference type="Proteomes" id="UP000008634"/>
    </source>
</evidence>
<keyword evidence="1" id="KW-0812">Transmembrane</keyword>
<dbReference type="EMBL" id="CP002453">
    <property type="protein sequence ID" value="ADV49926.1"/>
    <property type="molecule type" value="Genomic_DNA"/>
</dbReference>
<dbReference type="Pfam" id="PF01569">
    <property type="entry name" value="PAP2"/>
    <property type="match status" value="1"/>
</dbReference>
<dbReference type="eggNOG" id="COG0671">
    <property type="taxonomic scope" value="Bacteria"/>
</dbReference>
<dbReference type="PANTHER" id="PTHR14969">
    <property type="entry name" value="SPHINGOSINE-1-PHOSPHATE PHOSPHOHYDROLASE"/>
    <property type="match status" value="1"/>
</dbReference>
<evidence type="ECO:0000256" key="1">
    <source>
        <dbReference type="SAM" id="Phobius"/>
    </source>
</evidence>
<dbReference type="InterPro" id="IPR036938">
    <property type="entry name" value="PAP2/HPO_sf"/>
</dbReference>
<feature type="transmembrane region" description="Helical" evidence="1">
    <location>
        <begin position="26"/>
        <end position="49"/>
    </location>
</feature>
<feature type="transmembrane region" description="Helical" evidence="1">
    <location>
        <begin position="136"/>
        <end position="156"/>
    </location>
</feature>
<sequence>MLEELLQSDKNIFLFLNHLGTPTWDVFWLFVTNKLSAIPLYIVLAFLFYKSFGLKRTLLLLVVIALMITATDQVANLFKYGFKRLRPCHDEEIGALVRLVKSSCGGQYGYFSAHASNSFAIALFLGQLLKEKHKNIGYLLLLWALIVAYSRIYIGVHYPLDVITGSLIGLIFSWLFIKLYIFATQKFSL</sequence>
<dbReference type="AlphaFoldDB" id="E6XAL0"/>
<evidence type="ECO:0000259" key="2">
    <source>
        <dbReference type="SMART" id="SM00014"/>
    </source>
</evidence>
<dbReference type="STRING" id="688270.Celal_2641"/>
<keyword evidence="1" id="KW-0472">Membrane</keyword>
<dbReference type="InterPro" id="IPR000326">
    <property type="entry name" value="PAP2/HPO"/>
</dbReference>
<dbReference type="KEGG" id="cao:Celal_2641"/>
<feature type="domain" description="Phosphatidic acid phosphatase type 2/haloperoxidase" evidence="2">
    <location>
        <begin position="60"/>
        <end position="177"/>
    </location>
</feature>
<accession>E6XAL0</accession>
<dbReference type="SUPFAM" id="SSF48317">
    <property type="entry name" value="Acid phosphatase/Vanadium-dependent haloperoxidase"/>
    <property type="match status" value="1"/>
</dbReference>
<feature type="transmembrane region" description="Helical" evidence="1">
    <location>
        <begin position="108"/>
        <end position="129"/>
    </location>
</feature>
<keyword evidence="4" id="KW-1185">Reference proteome</keyword>
<reference evidence="3 4" key="1">
    <citation type="journal article" date="2010" name="Stand. Genomic Sci.">
        <title>Complete genome sequence of Cellulophaga algicola type strain (IC166).</title>
        <authorList>
            <person name="Abt B."/>
            <person name="Lu M."/>
            <person name="Misra M."/>
            <person name="Han C."/>
            <person name="Nolan M."/>
            <person name="Lucas S."/>
            <person name="Hammon N."/>
            <person name="Deshpande S."/>
            <person name="Cheng J.F."/>
            <person name="Tapia R."/>
            <person name="Goodwin L."/>
            <person name="Pitluck S."/>
            <person name="Liolios K."/>
            <person name="Pagani I."/>
            <person name="Ivanova N."/>
            <person name="Mavromatis K."/>
            <person name="Ovchinikova G."/>
            <person name="Pati A."/>
            <person name="Chen A."/>
            <person name="Palaniappan K."/>
            <person name="Land M."/>
            <person name="Hauser L."/>
            <person name="Chang Y.J."/>
            <person name="Jeffries C.D."/>
            <person name="Detter J.C."/>
            <person name="Brambilla E."/>
            <person name="Rohde M."/>
            <person name="Tindall B.J."/>
            <person name="Goker M."/>
            <person name="Woyke T."/>
            <person name="Bristow J."/>
            <person name="Eisen J.A."/>
            <person name="Markowitz V."/>
            <person name="Hugenholtz P."/>
            <person name="Kyrpides N.C."/>
            <person name="Klenk H.P."/>
            <person name="Lapidus A."/>
        </authorList>
    </citation>
    <scope>NUCLEOTIDE SEQUENCE [LARGE SCALE GENOMIC DNA]</scope>
    <source>
        <strain evidence="4">DSM 14237 / IC166 / ACAM 630</strain>
    </source>
</reference>
<feature type="transmembrane region" description="Helical" evidence="1">
    <location>
        <begin position="162"/>
        <end position="183"/>
    </location>
</feature>
<evidence type="ECO:0000313" key="3">
    <source>
        <dbReference type="EMBL" id="ADV49926.1"/>
    </source>
</evidence>
<dbReference type="Gene3D" id="1.20.144.10">
    <property type="entry name" value="Phosphatidic acid phosphatase type 2/haloperoxidase"/>
    <property type="match status" value="1"/>
</dbReference>
<dbReference type="SMART" id="SM00014">
    <property type="entry name" value="acidPPc"/>
    <property type="match status" value="1"/>
</dbReference>
<dbReference type="OrthoDB" id="9789113at2"/>
<dbReference type="HOGENOM" id="CLU_072573_10_0_10"/>
<keyword evidence="1" id="KW-1133">Transmembrane helix</keyword>
<proteinExistence type="predicted"/>
<gene>
    <name evidence="3" type="ordered locus">Celal_2641</name>
</gene>
<dbReference type="RefSeq" id="WP_013551397.1">
    <property type="nucleotide sequence ID" value="NC_014934.1"/>
</dbReference>
<dbReference type="Proteomes" id="UP000008634">
    <property type="component" value="Chromosome"/>
</dbReference>
<protein>
    <submittedName>
        <fullName evidence="3">Phosphoesterase PA-phosphatase related protein</fullName>
    </submittedName>
</protein>
<dbReference type="PANTHER" id="PTHR14969:SF13">
    <property type="entry name" value="AT30094P"/>
    <property type="match status" value="1"/>
</dbReference>
<dbReference type="CDD" id="cd03395">
    <property type="entry name" value="PAP2_like_4"/>
    <property type="match status" value="1"/>
</dbReference>
<name>E6XAL0_CELAD</name>